<gene>
    <name evidence="1" type="primary">rtf2</name>
    <name evidence="1" type="ORF">EV182_001617</name>
</gene>
<keyword evidence="2" id="KW-1185">Reference proteome</keyword>
<comment type="caution">
    <text evidence="1">The sequence shown here is derived from an EMBL/GenBank/DDBJ whole genome shotgun (WGS) entry which is preliminary data.</text>
</comment>
<proteinExistence type="predicted"/>
<dbReference type="EMBL" id="JAMZIH010000254">
    <property type="protein sequence ID" value="KAJ1679648.1"/>
    <property type="molecule type" value="Genomic_DNA"/>
</dbReference>
<organism evidence="1 2">
    <name type="scientific">Spiromyces aspiralis</name>
    <dbReference type="NCBI Taxonomy" id="68401"/>
    <lineage>
        <taxon>Eukaryota</taxon>
        <taxon>Fungi</taxon>
        <taxon>Fungi incertae sedis</taxon>
        <taxon>Zoopagomycota</taxon>
        <taxon>Kickxellomycotina</taxon>
        <taxon>Kickxellomycetes</taxon>
        <taxon>Kickxellales</taxon>
        <taxon>Kickxellaceae</taxon>
        <taxon>Spiromyces</taxon>
    </lineage>
</organism>
<name>A0ACC1HSV9_9FUNG</name>
<protein>
    <submittedName>
        <fullName evidence="1">Replication termination factor 2</fullName>
    </submittedName>
</protein>
<accession>A0ACC1HSV9</accession>
<evidence type="ECO:0000313" key="1">
    <source>
        <dbReference type="EMBL" id="KAJ1679648.1"/>
    </source>
</evidence>
<dbReference type="Proteomes" id="UP001145114">
    <property type="component" value="Unassembled WGS sequence"/>
</dbReference>
<sequence>MGNDGGSIPLRRELVKQKTKEEKVDVRAQLIARWSYCALSKQPLQEPVVGDAIGKLYNREAMLEFLLDRAGAYGDADAICSHIKSIKDVKTLNLTKKDSLAGGKARNDSSAHDLTAESKFICPITLKEMNGHYPFVFLWSCGCVFSEKSLKELNATECPLCGKPFEKSETVPINPSPDKQRELLEAWRSQKKAGKRKKSKSDKDQDGKQRDGDGNNKRVKAAKSEAAKININGTSVEHILKNYGRGASSRTAPTSAVNNLFINSNAAP</sequence>
<reference evidence="1" key="1">
    <citation type="submission" date="2022-06" db="EMBL/GenBank/DDBJ databases">
        <title>Phylogenomic reconstructions and comparative analyses of Kickxellomycotina fungi.</title>
        <authorList>
            <person name="Reynolds N.K."/>
            <person name="Stajich J.E."/>
            <person name="Barry K."/>
            <person name="Grigoriev I.V."/>
            <person name="Crous P."/>
            <person name="Smith M.E."/>
        </authorList>
    </citation>
    <scope>NUCLEOTIDE SEQUENCE</scope>
    <source>
        <strain evidence="1">RSA 2271</strain>
    </source>
</reference>
<evidence type="ECO:0000313" key="2">
    <source>
        <dbReference type="Proteomes" id="UP001145114"/>
    </source>
</evidence>